<accession>A0A4Q5MYP6</accession>
<protein>
    <recommendedName>
        <fullName evidence="3">Asp23/Gls24 family envelope stress response protein</fullName>
    </recommendedName>
</protein>
<dbReference type="Proteomes" id="UP000293764">
    <property type="component" value="Unassembled WGS sequence"/>
</dbReference>
<evidence type="ECO:0000313" key="2">
    <source>
        <dbReference type="Proteomes" id="UP000293764"/>
    </source>
</evidence>
<organism evidence="1 2">
    <name type="scientific">Pengzhenrongella frigida</name>
    <dbReference type="NCBI Taxonomy" id="1259133"/>
    <lineage>
        <taxon>Bacteria</taxon>
        <taxon>Bacillati</taxon>
        <taxon>Actinomycetota</taxon>
        <taxon>Actinomycetes</taxon>
        <taxon>Micrococcales</taxon>
        <taxon>Pengzhenrongella</taxon>
    </lineage>
</organism>
<gene>
    <name evidence="1" type="ORF">EUA98_11225</name>
</gene>
<dbReference type="AlphaFoldDB" id="A0A4Q5MYP6"/>
<name>A0A4Q5MYP6_9MICO</name>
<dbReference type="EMBL" id="SDWW01000025">
    <property type="protein sequence ID" value="RYV50838.1"/>
    <property type="molecule type" value="Genomic_DNA"/>
</dbReference>
<evidence type="ECO:0008006" key="3">
    <source>
        <dbReference type="Google" id="ProtNLM"/>
    </source>
</evidence>
<evidence type="ECO:0000313" key="1">
    <source>
        <dbReference type="EMBL" id="RYV50838.1"/>
    </source>
</evidence>
<reference evidence="1 2" key="1">
    <citation type="submission" date="2019-01" db="EMBL/GenBank/DDBJ databases">
        <title>Novel species of Cellulomonas.</title>
        <authorList>
            <person name="Liu Q."/>
            <person name="Xin Y.-H."/>
        </authorList>
    </citation>
    <scope>NUCLEOTIDE SEQUENCE [LARGE SCALE GENOMIC DNA]</scope>
    <source>
        <strain evidence="1 2">HLT2-17</strain>
    </source>
</reference>
<proteinExistence type="predicted"/>
<sequence>MAMTPQNAHESNEAGTALVSDARWAAAITASRAHTDARWVEISDRMRARALRVTRRSLPITAQAPSGPVHVSEQVLITYLRDALTAVPGARVDDIIIAVGAQDAYAGITVAISARYGEPLLPIADAMRDLAAARLRDLLGDITPPVTVTTMEVHIDDVLEA</sequence>
<keyword evidence="2" id="KW-1185">Reference proteome</keyword>
<comment type="caution">
    <text evidence="1">The sequence shown here is derived from an EMBL/GenBank/DDBJ whole genome shotgun (WGS) entry which is preliminary data.</text>
</comment>